<dbReference type="InterPro" id="IPR050639">
    <property type="entry name" value="SSR_resolvase"/>
</dbReference>
<evidence type="ECO:0000259" key="1">
    <source>
        <dbReference type="PROSITE" id="PS51736"/>
    </source>
</evidence>
<feature type="domain" description="Resolvase/invertase-type recombinase catalytic" evidence="1">
    <location>
        <begin position="3"/>
        <end position="151"/>
    </location>
</feature>
<dbReference type="InterPro" id="IPR036162">
    <property type="entry name" value="Resolvase-like_N_sf"/>
</dbReference>
<dbReference type="PANTHER" id="PTHR30461:SF23">
    <property type="entry name" value="DNA RECOMBINASE-RELATED"/>
    <property type="match status" value="1"/>
</dbReference>
<dbReference type="InterPro" id="IPR025827">
    <property type="entry name" value="Zn_ribbon_recom_dom"/>
</dbReference>
<reference evidence="3" key="1">
    <citation type="submission" date="2020-08" db="EMBL/GenBank/DDBJ databases">
        <title>Genome public.</title>
        <authorList>
            <person name="Liu C."/>
            <person name="Sun Q."/>
        </authorList>
    </citation>
    <scope>NUCLEOTIDE SEQUENCE</scope>
    <source>
        <strain evidence="3">NSJ-28</strain>
    </source>
</reference>
<dbReference type="Gene3D" id="3.40.50.1390">
    <property type="entry name" value="Resolvase, N-terminal catalytic domain"/>
    <property type="match status" value="1"/>
</dbReference>
<gene>
    <name evidence="3" type="ORF">H8S45_15315</name>
</gene>
<dbReference type="CDD" id="cd00338">
    <property type="entry name" value="Ser_Recombinase"/>
    <property type="match status" value="1"/>
</dbReference>
<accession>A0A923RXY2</accession>
<proteinExistence type="predicted"/>
<dbReference type="AlphaFoldDB" id="A0A923RXY2"/>
<dbReference type="InterPro" id="IPR011109">
    <property type="entry name" value="DNA_bind_recombinase_dom"/>
</dbReference>
<dbReference type="RefSeq" id="WP_054328489.1">
    <property type="nucleotide sequence ID" value="NZ_JACOPL010000032.1"/>
</dbReference>
<dbReference type="Proteomes" id="UP000606499">
    <property type="component" value="Unassembled WGS sequence"/>
</dbReference>
<dbReference type="InterPro" id="IPR006119">
    <property type="entry name" value="Resolv_N"/>
</dbReference>
<dbReference type="GO" id="GO:0000150">
    <property type="term" value="F:DNA strand exchange activity"/>
    <property type="evidence" value="ECO:0007669"/>
    <property type="project" value="InterPro"/>
</dbReference>
<dbReference type="SMART" id="SM00857">
    <property type="entry name" value="Resolvase"/>
    <property type="match status" value="1"/>
</dbReference>
<dbReference type="SUPFAM" id="SSF53041">
    <property type="entry name" value="Resolvase-like"/>
    <property type="match status" value="1"/>
</dbReference>
<protein>
    <submittedName>
        <fullName evidence="3">Recombinase family protein</fullName>
    </submittedName>
</protein>
<dbReference type="Gene3D" id="3.90.1750.20">
    <property type="entry name" value="Putative Large Serine Recombinase, Chain B, Domain 2"/>
    <property type="match status" value="1"/>
</dbReference>
<comment type="caution">
    <text evidence="3">The sequence shown here is derived from an EMBL/GenBank/DDBJ whole genome shotgun (WGS) entry which is preliminary data.</text>
</comment>
<dbReference type="InterPro" id="IPR038109">
    <property type="entry name" value="DNA_bind_recomb_sf"/>
</dbReference>
<feature type="domain" description="Recombinase" evidence="2">
    <location>
        <begin position="158"/>
        <end position="284"/>
    </location>
</feature>
<dbReference type="GO" id="GO:0003677">
    <property type="term" value="F:DNA binding"/>
    <property type="evidence" value="ECO:0007669"/>
    <property type="project" value="InterPro"/>
</dbReference>
<dbReference type="Pfam" id="PF00239">
    <property type="entry name" value="Resolvase"/>
    <property type="match status" value="1"/>
</dbReference>
<dbReference type="EMBL" id="JACOPL010000032">
    <property type="protein sequence ID" value="MBC5726811.1"/>
    <property type="molecule type" value="Genomic_DNA"/>
</dbReference>
<dbReference type="PROSITE" id="PS51737">
    <property type="entry name" value="RECOMBINASE_DNA_BIND"/>
    <property type="match status" value="1"/>
</dbReference>
<name>A0A923RXY2_9FIRM</name>
<evidence type="ECO:0000313" key="4">
    <source>
        <dbReference type="Proteomes" id="UP000606499"/>
    </source>
</evidence>
<keyword evidence="4" id="KW-1185">Reference proteome</keyword>
<sequence length="499" mass="55451">MIWAAAYCRVSTDKEDQAGSFASQQRYFEAFISRQPDWALYRIYADEGVTGTSTKRRAAFNRMMADARAGRFSLLLTKEVSRFSRNILDTVAYTRELKQLGVGVLFLSDGIDTRDADAELRLSIMGSIAQEESRRTSARVKWGQTRRMEQGVVFGRSLLGYTVRDGVLTVEPEGAAVVRRIFRQYGEEKKSTGEIARGLEAAGCRTSRGGASWSGSHIVKILRNEKYVGDLIQKKSITPDYLSHAKKYNHGEEEKIILRDHHEAIVSRTLWETVQRELERRRRRGGAGAGAGAGHPFSGRLRCGQCGSALVPRQKRRKDGSLYRRWVCGRTVCGGKHTCSIGWGLPEAAAWFMLRQAVESLVFDWDAAVQAAAGAVTAAMESGGAEDAERRREQAEKLRRKRLRALDAFLEGAITQAELRGLTEQYDGRLARLQAQPAAAAGLQEAAERLRAALRRESGCGDAFYRTLLDGMEIRPDGTAALRLQGIPQEWVFTVKGPV</sequence>
<dbReference type="Pfam" id="PF13408">
    <property type="entry name" value="Zn_ribbon_recom"/>
    <property type="match status" value="1"/>
</dbReference>
<evidence type="ECO:0000313" key="3">
    <source>
        <dbReference type="EMBL" id="MBC5726811.1"/>
    </source>
</evidence>
<organism evidence="3 4">
    <name type="scientific">Agathobaculum faecis</name>
    <dbReference type="NCBI Taxonomy" id="2763013"/>
    <lineage>
        <taxon>Bacteria</taxon>
        <taxon>Bacillati</taxon>
        <taxon>Bacillota</taxon>
        <taxon>Clostridia</taxon>
        <taxon>Eubacteriales</taxon>
        <taxon>Butyricicoccaceae</taxon>
        <taxon>Agathobaculum</taxon>
    </lineage>
</organism>
<evidence type="ECO:0000259" key="2">
    <source>
        <dbReference type="PROSITE" id="PS51737"/>
    </source>
</evidence>
<dbReference type="PROSITE" id="PS51736">
    <property type="entry name" value="RECOMBINASES_3"/>
    <property type="match status" value="1"/>
</dbReference>
<dbReference type="PANTHER" id="PTHR30461">
    <property type="entry name" value="DNA-INVERTASE FROM LAMBDOID PROPHAGE"/>
    <property type="match status" value="1"/>
</dbReference>
<dbReference type="Pfam" id="PF07508">
    <property type="entry name" value="Recombinase"/>
    <property type="match status" value="1"/>
</dbReference>